<evidence type="ECO:0000256" key="2">
    <source>
        <dbReference type="ARBA" id="ARBA00022679"/>
    </source>
</evidence>
<dbReference type="Gene3D" id="3.40.50.2000">
    <property type="entry name" value="Glycogen Phosphorylase B"/>
    <property type="match status" value="2"/>
</dbReference>
<feature type="domain" description="Glycosyltransferase subfamily 4-like N-terminal" evidence="3">
    <location>
        <begin position="146"/>
        <end position="257"/>
    </location>
</feature>
<proteinExistence type="predicted"/>
<dbReference type="EMBL" id="CP034438">
    <property type="protein sequence ID" value="AZN30843.1"/>
    <property type="molecule type" value="Genomic_DNA"/>
</dbReference>
<dbReference type="KEGG" id="fsl:EJO69_11410"/>
<gene>
    <name evidence="4" type="ORF">EJO69_11410</name>
</gene>
<dbReference type="CDD" id="cd03801">
    <property type="entry name" value="GT4_PimA-like"/>
    <property type="match status" value="1"/>
</dbReference>
<dbReference type="SUPFAM" id="SSF53756">
    <property type="entry name" value="UDP-Glycosyltransferase/glycogen phosphorylase"/>
    <property type="match status" value="1"/>
</dbReference>
<dbReference type="OrthoDB" id="9813214at2"/>
<evidence type="ECO:0000313" key="5">
    <source>
        <dbReference type="Proteomes" id="UP000270021"/>
    </source>
</evidence>
<dbReference type="PANTHER" id="PTHR12526">
    <property type="entry name" value="GLYCOSYLTRANSFERASE"/>
    <property type="match status" value="1"/>
</dbReference>
<protein>
    <submittedName>
        <fullName evidence="4">Glycosyltransferase family 1 protein</fullName>
    </submittedName>
</protein>
<name>A0A3Q8WUS3_9ACTO</name>
<dbReference type="PANTHER" id="PTHR12526:SF629">
    <property type="entry name" value="TEICHURONIC ACID BIOSYNTHESIS GLYCOSYLTRANSFERASE TUAH-RELATED"/>
    <property type="match status" value="1"/>
</dbReference>
<evidence type="ECO:0000313" key="4">
    <source>
        <dbReference type="EMBL" id="AZN30843.1"/>
    </source>
</evidence>
<dbReference type="GO" id="GO:0016757">
    <property type="term" value="F:glycosyltransferase activity"/>
    <property type="evidence" value="ECO:0007669"/>
    <property type="project" value="UniProtKB-KW"/>
</dbReference>
<dbReference type="InterPro" id="IPR028098">
    <property type="entry name" value="Glyco_trans_4-like_N"/>
</dbReference>
<keyword evidence="1" id="KW-0328">Glycosyltransferase</keyword>
<dbReference type="Proteomes" id="UP000270021">
    <property type="component" value="Chromosome"/>
</dbReference>
<dbReference type="AlphaFoldDB" id="A0A3Q8WUS3"/>
<organism evidence="4 5">
    <name type="scientific">Flaviflexus salsibiostraticola</name>
    <dbReference type="NCBI Taxonomy" id="1282737"/>
    <lineage>
        <taxon>Bacteria</taxon>
        <taxon>Bacillati</taxon>
        <taxon>Actinomycetota</taxon>
        <taxon>Actinomycetes</taxon>
        <taxon>Actinomycetales</taxon>
        <taxon>Actinomycetaceae</taxon>
        <taxon>Flaviflexus</taxon>
    </lineage>
</organism>
<dbReference type="Pfam" id="PF13692">
    <property type="entry name" value="Glyco_trans_1_4"/>
    <property type="match status" value="1"/>
</dbReference>
<evidence type="ECO:0000259" key="3">
    <source>
        <dbReference type="Pfam" id="PF13439"/>
    </source>
</evidence>
<reference evidence="4 5" key="1">
    <citation type="submission" date="2018-12" db="EMBL/GenBank/DDBJ databases">
        <title>Complete genome sequence of Flaviflexus salsibiostraticola KCTC 33148.</title>
        <authorList>
            <person name="Bae J.-W."/>
        </authorList>
    </citation>
    <scope>NUCLEOTIDE SEQUENCE [LARGE SCALE GENOMIC DNA]</scope>
    <source>
        <strain evidence="4 5">KCTC 33148</strain>
    </source>
</reference>
<accession>A0A3Q8WUS3</accession>
<dbReference type="Pfam" id="PF13439">
    <property type="entry name" value="Glyco_transf_4"/>
    <property type="match status" value="1"/>
</dbReference>
<keyword evidence="2 4" id="KW-0808">Transferase</keyword>
<evidence type="ECO:0000256" key="1">
    <source>
        <dbReference type="ARBA" id="ARBA00022676"/>
    </source>
</evidence>
<sequence length="465" mass="50134">MASDSPASWSSTTLTKGSRPARIAQLVAHEVFRDARVLKEAGSATSAGADVKIFSRALQGAPTKEKHIVVDGRAVLRVPGISAYSVVPKRLLHSLRRGSGMSVDAAGHISAEPDTLNSSLLQPLTAKQRAVKKLKDAGYRVANTIDSPLGLASWWMRMVAELKAFEPDLIHCNDGNTLVPGYLAARALKVPFVYDSHELWLHRATKKNRIMAPHVEALYERVTVPAAAGVITVSDSIARWLKDKYRLRTLPTVVRNAPDPIDDVPGRLRELAGLPPEARIISFSGGLNPTRGVDIVVRALPLLPDDVHFVMLGFGSQDYLLELRSLAASLGVADRIHVVGPVPSGEVPGTLSDSDVAYVFLRPDCLNHEFALPNKLFEAISAGLPVVASELPEVSRLVSEEGVGRVFSGEDPRELAKAVASVLDDGDGFRQASETARVKITWDAEAAGLIRLYQNVLSRDGLSKA</sequence>
<keyword evidence="5" id="KW-1185">Reference proteome</keyword>